<evidence type="ECO:0000313" key="2">
    <source>
        <dbReference type="EMBL" id="KKN24074.1"/>
    </source>
</evidence>
<accession>A0A0F9P1Y2</accession>
<feature type="region of interest" description="Disordered" evidence="1">
    <location>
        <begin position="1"/>
        <end position="22"/>
    </location>
</feature>
<feature type="region of interest" description="Disordered" evidence="1">
    <location>
        <begin position="145"/>
        <end position="171"/>
    </location>
</feature>
<name>A0A0F9P1Y2_9ZZZZ</name>
<evidence type="ECO:0000256" key="1">
    <source>
        <dbReference type="SAM" id="MobiDB-lite"/>
    </source>
</evidence>
<dbReference type="AlphaFoldDB" id="A0A0F9P1Y2"/>
<dbReference type="EMBL" id="LAZR01002911">
    <property type="protein sequence ID" value="KKN24074.1"/>
    <property type="molecule type" value="Genomic_DNA"/>
</dbReference>
<reference evidence="2" key="1">
    <citation type="journal article" date="2015" name="Nature">
        <title>Complex archaea that bridge the gap between prokaryotes and eukaryotes.</title>
        <authorList>
            <person name="Spang A."/>
            <person name="Saw J.H."/>
            <person name="Jorgensen S.L."/>
            <person name="Zaremba-Niedzwiedzka K."/>
            <person name="Martijn J."/>
            <person name="Lind A.E."/>
            <person name="van Eijk R."/>
            <person name="Schleper C."/>
            <person name="Guy L."/>
            <person name="Ettema T.J."/>
        </authorList>
    </citation>
    <scope>NUCLEOTIDE SEQUENCE</scope>
</reference>
<protein>
    <submittedName>
        <fullName evidence="2">Uncharacterized protein</fullName>
    </submittedName>
</protein>
<gene>
    <name evidence="2" type="ORF">LCGC14_0898500</name>
</gene>
<comment type="caution">
    <text evidence="2">The sequence shown here is derived from an EMBL/GenBank/DDBJ whole genome shotgun (WGS) entry which is preliminary data.</text>
</comment>
<sequence length="171" mass="19400">MGMPKRGRIGKQPLGGEGPNRKEVTFDEWLEGNNAQKFATRDNVVAFANFFLRLRIMPLVGEAIKAYDAEMRHRRWYRRLGRWVKSLFVTKKFGVADLPADARAELREQLDAAEAKPEEEERKPLRTCPTCASAQLEPVNEAGGLRCDQGHILEDPPDLPSLEEERAEPKS</sequence>
<proteinExistence type="predicted"/>
<organism evidence="2">
    <name type="scientific">marine sediment metagenome</name>
    <dbReference type="NCBI Taxonomy" id="412755"/>
    <lineage>
        <taxon>unclassified sequences</taxon>
        <taxon>metagenomes</taxon>
        <taxon>ecological metagenomes</taxon>
    </lineage>
</organism>